<proteinExistence type="predicted"/>
<dbReference type="Proteomes" id="UP001519295">
    <property type="component" value="Unassembled WGS sequence"/>
</dbReference>
<gene>
    <name evidence="1" type="ORF">JOF36_001920</name>
</gene>
<dbReference type="RefSeq" id="WP_281071245.1">
    <property type="nucleotide sequence ID" value="NZ_JAGINU010000001.1"/>
</dbReference>
<evidence type="ECO:0000313" key="1">
    <source>
        <dbReference type="EMBL" id="MBP2366224.1"/>
    </source>
</evidence>
<dbReference type="EMBL" id="JAGINU010000001">
    <property type="protein sequence ID" value="MBP2366224.1"/>
    <property type="molecule type" value="Genomic_DNA"/>
</dbReference>
<sequence length="41" mass="4529">MILVNAVVPAPMNDLPRLIQDIDTYYSFGSLDEFAAASDRV</sequence>
<evidence type="ECO:0000313" key="2">
    <source>
        <dbReference type="Proteomes" id="UP001519295"/>
    </source>
</evidence>
<accession>A0ABS4VQN1</accession>
<organism evidence="1 2">
    <name type="scientific">Pseudonocardia parietis</name>
    <dbReference type="NCBI Taxonomy" id="570936"/>
    <lineage>
        <taxon>Bacteria</taxon>
        <taxon>Bacillati</taxon>
        <taxon>Actinomycetota</taxon>
        <taxon>Actinomycetes</taxon>
        <taxon>Pseudonocardiales</taxon>
        <taxon>Pseudonocardiaceae</taxon>
        <taxon>Pseudonocardia</taxon>
    </lineage>
</organism>
<protein>
    <submittedName>
        <fullName evidence="1">Uncharacterized protein</fullName>
    </submittedName>
</protein>
<reference evidence="1 2" key="1">
    <citation type="submission" date="2021-03" db="EMBL/GenBank/DDBJ databases">
        <title>Sequencing the genomes of 1000 actinobacteria strains.</title>
        <authorList>
            <person name="Klenk H.-P."/>
        </authorList>
    </citation>
    <scope>NUCLEOTIDE SEQUENCE [LARGE SCALE GENOMIC DNA]</scope>
    <source>
        <strain evidence="1 2">DSM 45256</strain>
    </source>
</reference>
<comment type="caution">
    <text evidence="1">The sequence shown here is derived from an EMBL/GenBank/DDBJ whole genome shotgun (WGS) entry which is preliminary data.</text>
</comment>
<name>A0ABS4VQN1_9PSEU</name>
<keyword evidence="2" id="KW-1185">Reference proteome</keyword>